<evidence type="ECO:0000313" key="1">
    <source>
        <dbReference type="EMBL" id="CAF4577212.1"/>
    </source>
</evidence>
<evidence type="ECO:0000313" key="2">
    <source>
        <dbReference type="Proteomes" id="UP000682733"/>
    </source>
</evidence>
<dbReference type="EMBL" id="CAJOBA010119954">
    <property type="protein sequence ID" value="CAF4577212.1"/>
    <property type="molecule type" value="Genomic_DNA"/>
</dbReference>
<dbReference type="AlphaFoldDB" id="A0A8S2YRB8"/>
<gene>
    <name evidence="1" type="ORF">TMI583_LOCUS50319</name>
</gene>
<organism evidence="1 2">
    <name type="scientific">Didymodactylos carnosus</name>
    <dbReference type="NCBI Taxonomy" id="1234261"/>
    <lineage>
        <taxon>Eukaryota</taxon>
        <taxon>Metazoa</taxon>
        <taxon>Spiralia</taxon>
        <taxon>Gnathifera</taxon>
        <taxon>Rotifera</taxon>
        <taxon>Eurotatoria</taxon>
        <taxon>Bdelloidea</taxon>
        <taxon>Philodinida</taxon>
        <taxon>Philodinidae</taxon>
        <taxon>Didymodactylos</taxon>
    </lineage>
</organism>
<feature type="non-terminal residue" evidence="1">
    <location>
        <position position="1"/>
    </location>
</feature>
<dbReference type="Proteomes" id="UP000682733">
    <property type="component" value="Unassembled WGS sequence"/>
</dbReference>
<name>A0A8S2YRB8_9BILA</name>
<protein>
    <submittedName>
        <fullName evidence="1">Uncharacterized protein</fullName>
    </submittedName>
</protein>
<sequence>MVSIINGQQTTTPYIIDSLKRYHALCDIQDVFPTCLDLSNNTKKLELFIDSITKRILLIIAIECMSNESQYFLGNFIRKNDLP</sequence>
<comment type="caution">
    <text evidence="1">The sequence shown here is derived from an EMBL/GenBank/DDBJ whole genome shotgun (WGS) entry which is preliminary data.</text>
</comment>
<proteinExistence type="predicted"/>
<reference evidence="1" key="1">
    <citation type="submission" date="2021-02" db="EMBL/GenBank/DDBJ databases">
        <authorList>
            <person name="Nowell W R."/>
        </authorList>
    </citation>
    <scope>NUCLEOTIDE SEQUENCE</scope>
</reference>
<accession>A0A8S2YRB8</accession>